<feature type="compositionally biased region" description="Polar residues" evidence="1">
    <location>
        <begin position="274"/>
        <end position="283"/>
    </location>
</feature>
<sequence>MDPVTIIGLVQTCYLAGVKVIEICSAWKNAATEVQSRVIAVEACWHKTQLQVKLVGNITSLMGAELSQMMDEILRELFHKLSEAASTLQNVIQRASTSKPNVFRFRFRAKAAWVWEKEALDSVICDLEEWQRRYDPTWFLVIKLASPLVDVELAKAAAAEPKIQGVPTAARNPLALAERVRKVQSPTTEQMKSVFLPSSDMEWMDIPFSEAKGGRRPQEARWYIVDTIEVGEAARVRDVAQDVRVLAAKLAQADPLAFGLLNCKGAIPLRQQPVSQPAAQNAELTAPAPPSRARSRSPGPGQNDYTHFQIIFRIPDGIQLEDLQSLRQLLLNSDAQMSLSRKVHMARELSKAVHYVHTLAFVHKNIRPESVLCCEVPEGTGTRSHSFLVGFDAFRAVDAGSLMGGDMSWAGNVYRHPSRQGADPSQKYKMYHDIYSLGVCLLEIGLWESFVEYEDTQGTGGASRAKFGKTYNDFGAWCQRQKLAPSFDAVATGLKEYLVEQAKTRLAPRMGDRYSQVVAACLTCLDDDNDSFGGPEEQGEGHVAVQFVEVVLKTLDKICV</sequence>
<dbReference type="InterPro" id="IPR011009">
    <property type="entry name" value="Kinase-like_dom_sf"/>
</dbReference>
<dbReference type="OrthoDB" id="1911848at2759"/>
<dbReference type="EMBL" id="PVWQ01000001">
    <property type="protein sequence ID" value="RDW93023.1"/>
    <property type="molecule type" value="Genomic_DNA"/>
</dbReference>
<feature type="region of interest" description="Disordered" evidence="1">
    <location>
        <begin position="274"/>
        <end position="301"/>
    </location>
</feature>
<dbReference type="PANTHER" id="PTHR37542:SF1">
    <property type="entry name" value="PRION-INHIBITION AND PROPAGATION HELO DOMAIN-CONTAINING PROTEIN"/>
    <property type="match status" value="1"/>
</dbReference>
<dbReference type="RefSeq" id="XP_026608206.1">
    <property type="nucleotide sequence ID" value="XM_026742361.1"/>
</dbReference>
<evidence type="ECO:0000259" key="2">
    <source>
        <dbReference type="PROSITE" id="PS50011"/>
    </source>
</evidence>
<evidence type="ECO:0000313" key="4">
    <source>
        <dbReference type="Proteomes" id="UP000256690"/>
    </source>
</evidence>
<proteinExistence type="predicted"/>
<dbReference type="AlphaFoldDB" id="A0A3D8T394"/>
<dbReference type="SUPFAM" id="SSF56112">
    <property type="entry name" value="Protein kinase-like (PK-like)"/>
    <property type="match status" value="1"/>
</dbReference>
<comment type="caution">
    <text evidence="3">The sequence shown here is derived from an EMBL/GenBank/DDBJ whole genome shotgun (WGS) entry which is preliminary data.</text>
</comment>
<protein>
    <recommendedName>
        <fullName evidence="2">Protein kinase domain-containing protein</fullName>
    </recommendedName>
</protein>
<name>A0A3D8T394_9EURO</name>
<evidence type="ECO:0000256" key="1">
    <source>
        <dbReference type="SAM" id="MobiDB-lite"/>
    </source>
</evidence>
<organism evidence="3 4">
    <name type="scientific">Aspergillus mulundensis</name>
    <dbReference type="NCBI Taxonomy" id="1810919"/>
    <lineage>
        <taxon>Eukaryota</taxon>
        <taxon>Fungi</taxon>
        <taxon>Dikarya</taxon>
        <taxon>Ascomycota</taxon>
        <taxon>Pezizomycotina</taxon>
        <taxon>Eurotiomycetes</taxon>
        <taxon>Eurotiomycetidae</taxon>
        <taxon>Eurotiales</taxon>
        <taxon>Aspergillaceae</taxon>
        <taxon>Aspergillus</taxon>
        <taxon>Aspergillus subgen. Nidulantes</taxon>
    </lineage>
</organism>
<dbReference type="STRING" id="1810919.A0A3D8T394"/>
<feature type="domain" description="Protein kinase" evidence="2">
    <location>
        <begin position="222"/>
        <end position="517"/>
    </location>
</feature>
<gene>
    <name evidence="3" type="ORF">DSM5745_00345</name>
</gene>
<accession>A0A3D8T394</accession>
<evidence type="ECO:0000313" key="3">
    <source>
        <dbReference type="EMBL" id="RDW93023.1"/>
    </source>
</evidence>
<dbReference type="Proteomes" id="UP000256690">
    <property type="component" value="Unassembled WGS sequence"/>
</dbReference>
<dbReference type="PANTHER" id="PTHR37542">
    <property type="entry name" value="HELO DOMAIN-CONTAINING PROTEIN-RELATED"/>
    <property type="match status" value="1"/>
</dbReference>
<dbReference type="GO" id="GO:0005524">
    <property type="term" value="F:ATP binding"/>
    <property type="evidence" value="ECO:0007669"/>
    <property type="project" value="InterPro"/>
</dbReference>
<reference evidence="3 4" key="1">
    <citation type="journal article" date="2018" name="IMA Fungus">
        <title>IMA Genome-F 9: Draft genome sequence of Annulohypoxylon stygium, Aspergillus mulundensis, Berkeleyomyces basicola (syn. Thielaviopsis basicola), Ceratocystis smalleyi, two Cercospora beticola strains, Coleophoma cylindrospora, Fusarium fracticaudum, Phialophora cf. hyalina, and Morchella septimelata.</title>
        <authorList>
            <person name="Wingfield B.D."/>
            <person name="Bills G.F."/>
            <person name="Dong Y."/>
            <person name="Huang W."/>
            <person name="Nel W.J."/>
            <person name="Swalarsk-Parry B.S."/>
            <person name="Vaghefi N."/>
            <person name="Wilken P.M."/>
            <person name="An Z."/>
            <person name="de Beer Z.W."/>
            <person name="De Vos L."/>
            <person name="Chen L."/>
            <person name="Duong T.A."/>
            <person name="Gao Y."/>
            <person name="Hammerbacher A."/>
            <person name="Kikkert J.R."/>
            <person name="Li Y."/>
            <person name="Li H."/>
            <person name="Li K."/>
            <person name="Li Q."/>
            <person name="Liu X."/>
            <person name="Ma X."/>
            <person name="Naidoo K."/>
            <person name="Pethybridge S.J."/>
            <person name="Sun J."/>
            <person name="Steenkamp E.T."/>
            <person name="van der Nest M.A."/>
            <person name="van Wyk S."/>
            <person name="Wingfield M.J."/>
            <person name="Xiong C."/>
            <person name="Yue Q."/>
            <person name="Zhang X."/>
        </authorList>
    </citation>
    <scope>NUCLEOTIDE SEQUENCE [LARGE SCALE GENOMIC DNA]</scope>
    <source>
        <strain evidence="3 4">DSM 5745</strain>
    </source>
</reference>
<dbReference type="GO" id="GO:0004672">
    <property type="term" value="F:protein kinase activity"/>
    <property type="evidence" value="ECO:0007669"/>
    <property type="project" value="InterPro"/>
</dbReference>
<dbReference type="PROSITE" id="PS50011">
    <property type="entry name" value="PROTEIN_KINASE_DOM"/>
    <property type="match status" value="1"/>
</dbReference>
<dbReference type="Gene3D" id="1.10.510.10">
    <property type="entry name" value="Transferase(Phosphotransferase) domain 1"/>
    <property type="match status" value="1"/>
</dbReference>
<dbReference type="GeneID" id="38110715"/>
<keyword evidence="4" id="KW-1185">Reference proteome</keyword>
<dbReference type="InterPro" id="IPR000719">
    <property type="entry name" value="Prot_kinase_dom"/>
</dbReference>